<accession>A0AAV9IPK4</accession>
<reference evidence="2 3" key="1">
    <citation type="submission" date="2022-07" db="EMBL/GenBank/DDBJ databases">
        <title>Genome-wide signatures of adaptation to extreme environments.</title>
        <authorList>
            <person name="Cho C.H."/>
            <person name="Yoon H.S."/>
        </authorList>
    </citation>
    <scope>NUCLEOTIDE SEQUENCE [LARGE SCALE GENOMIC DNA]</scope>
    <source>
        <strain evidence="2 3">DBV 063 E5</strain>
    </source>
</reference>
<dbReference type="Proteomes" id="UP001301350">
    <property type="component" value="Unassembled WGS sequence"/>
</dbReference>
<feature type="region of interest" description="Disordered" evidence="1">
    <location>
        <begin position="73"/>
        <end position="94"/>
    </location>
</feature>
<proteinExistence type="predicted"/>
<name>A0AAV9IPK4_CYACA</name>
<evidence type="ECO:0000313" key="2">
    <source>
        <dbReference type="EMBL" id="KAK4534001.1"/>
    </source>
</evidence>
<sequence length="291" mass="31949">MAGRWLCYLLRRQRVLVRASAPSPAVARPWEFSPQHLSRHLRHVGGLGGPGRVAQSPALSCITSTWAFSTSTARSRGDPAAAANPVEGTARPSATATAPANAYLALVDKLLGQPWATEAEENLQVLQPDLDRAHALLDEARRAAANGSGKSPWSPSEQHDLHLLFLTREMVLASNLLTEHALDLLRHKMGVTGVLGNKVAPTDPELQSQCEQVIVVYEKMLRRLQQAREEAVRDVPDRAAVWHRALDKFADELGIHVLQLRQMVDIPDFSERFGVFTAGFQLLPRPPSPAK</sequence>
<keyword evidence="3" id="KW-1185">Reference proteome</keyword>
<dbReference type="AlphaFoldDB" id="A0AAV9IPK4"/>
<gene>
    <name evidence="2" type="ORF">CDCA_CDCA01G0026</name>
</gene>
<comment type="caution">
    <text evidence="2">The sequence shown here is derived from an EMBL/GenBank/DDBJ whole genome shotgun (WGS) entry which is preliminary data.</text>
</comment>
<protein>
    <submittedName>
        <fullName evidence="2">Uncharacterized protein</fullName>
    </submittedName>
</protein>
<evidence type="ECO:0000256" key="1">
    <source>
        <dbReference type="SAM" id="MobiDB-lite"/>
    </source>
</evidence>
<evidence type="ECO:0000313" key="3">
    <source>
        <dbReference type="Proteomes" id="UP001301350"/>
    </source>
</evidence>
<dbReference type="EMBL" id="JANCYW010000001">
    <property type="protein sequence ID" value="KAK4534001.1"/>
    <property type="molecule type" value="Genomic_DNA"/>
</dbReference>
<organism evidence="2 3">
    <name type="scientific">Cyanidium caldarium</name>
    <name type="common">Red alga</name>
    <dbReference type="NCBI Taxonomy" id="2771"/>
    <lineage>
        <taxon>Eukaryota</taxon>
        <taxon>Rhodophyta</taxon>
        <taxon>Bangiophyceae</taxon>
        <taxon>Cyanidiales</taxon>
        <taxon>Cyanidiaceae</taxon>
        <taxon>Cyanidium</taxon>
    </lineage>
</organism>